<feature type="domain" description="Glycosyltransferase subfamily 4-like N-terminal" evidence="4">
    <location>
        <begin position="21"/>
        <end position="181"/>
    </location>
</feature>
<dbReference type="Proteomes" id="UP000467193">
    <property type="component" value="Chromosome"/>
</dbReference>
<dbReference type="PANTHER" id="PTHR12526">
    <property type="entry name" value="GLYCOSYLTRANSFERASE"/>
    <property type="match status" value="1"/>
</dbReference>
<name>A0A7I7QNK0_9MYCO</name>
<dbReference type="AlphaFoldDB" id="A0A7I7QNK0"/>
<organism evidence="5 6">
    <name type="scientific">Mycolicibacterium sediminis</name>
    <dbReference type="NCBI Taxonomy" id="1286180"/>
    <lineage>
        <taxon>Bacteria</taxon>
        <taxon>Bacillati</taxon>
        <taxon>Actinomycetota</taxon>
        <taxon>Actinomycetes</taxon>
        <taxon>Mycobacteriales</taxon>
        <taxon>Mycobacteriaceae</taxon>
        <taxon>Mycolicibacterium</taxon>
    </lineage>
</organism>
<dbReference type="RefSeq" id="WP_163796790.1">
    <property type="nucleotide sequence ID" value="NZ_AP022588.1"/>
</dbReference>
<dbReference type="SUPFAM" id="SSF53756">
    <property type="entry name" value="UDP-Glycosyltransferase/glycogen phosphorylase"/>
    <property type="match status" value="1"/>
</dbReference>
<dbReference type="Pfam" id="PF00534">
    <property type="entry name" value="Glycos_transf_1"/>
    <property type="match status" value="1"/>
</dbReference>
<dbReference type="EMBL" id="AP022588">
    <property type="protein sequence ID" value="BBY27979.1"/>
    <property type="molecule type" value="Genomic_DNA"/>
</dbReference>
<dbReference type="GO" id="GO:0016757">
    <property type="term" value="F:glycosyltransferase activity"/>
    <property type="evidence" value="ECO:0007669"/>
    <property type="project" value="UniProtKB-KW"/>
</dbReference>
<evidence type="ECO:0000259" key="3">
    <source>
        <dbReference type="Pfam" id="PF00534"/>
    </source>
</evidence>
<gene>
    <name evidence="5" type="ORF">MSEDJ_20750</name>
</gene>
<sequence length="402" mass="42382">MRVGLVGANPVVEPAQRDGSTAAMAAAMAARGADVTVYAPRHDAEAPETLEVDGFRVVQMPQTVGAGASDLAGVLNDFARFLVDRWSTERPDVVHAGSWIHGVAAQLSADRHSIPTVQALPELGATLTRRQSRVVGPPARTRLERLLARTATRVAAACSEDVEDLIRMGCARSRIAVLPQGVDVDAFAPTGPVADRKVDQENGFRIVAAVDHFLPHHGLDDLIRVIAKLPAAELVIVGGPVFDGLEHDPEAARLQRLAVDEGVSGRVRLTGALPVDERAALLRSADVFACASWYEPTNPALLEAMACGVPVVATEAGAAGDVVIHDVTGLMVPPRNSPKLFAALTAMLHGGLLREGMGLAGRARARSCYGWDRVASETENALQRAVDAHAARPATRSTVGAR</sequence>
<dbReference type="Gene3D" id="3.40.50.2000">
    <property type="entry name" value="Glycogen Phosphorylase B"/>
    <property type="match status" value="2"/>
</dbReference>
<keyword evidence="6" id="KW-1185">Reference proteome</keyword>
<keyword evidence="1" id="KW-0328">Glycosyltransferase</keyword>
<feature type="domain" description="Glycosyl transferase family 1" evidence="3">
    <location>
        <begin position="200"/>
        <end position="362"/>
    </location>
</feature>
<evidence type="ECO:0000256" key="1">
    <source>
        <dbReference type="ARBA" id="ARBA00022676"/>
    </source>
</evidence>
<reference evidence="5 6" key="1">
    <citation type="journal article" date="2019" name="Emerg. Microbes Infect.">
        <title>Comprehensive subspecies identification of 175 nontuberculous mycobacteria species based on 7547 genomic profiles.</title>
        <authorList>
            <person name="Matsumoto Y."/>
            <person name="Kinjo T."/>
            <person name="Motooka D."/>
            <person name="Nabeya D."/>
            <person name="Jung N."/>
            <person name="Uechi K."/>
            <person name="Horii T."/>
            <person name="Iida T."/>
            <person name="Fujita J."/>
            <person name="Nakamura S."/>
        </authorList>
    </citation>
    <scope>NUCLEOTIDE SEQUENCE [LARGE SCALE GENOMIC DNA]</scope>
    <source>
        <strain evidence="5 6">JCM 17899</strain>
    </source>
</reference>
<dbReference type="PANTHER" id="PTHR12526:SF635">
    <property type="entry name" value="GLYCOSYL TRANSFERASE GROUP 1"/>
    <property type="match status" value="1"/>
</dbReference>
<evidence type="ECO:0000259" key="4">
    <source>
        <dbReference type="Pfam" id="PF13579"/>
    </source>
</evidence>
<dbReference type="InterPro" id="IPR028098">
    <property type="entry name" value="Glyco_trans_4-like_N"/>
</dbReference>
<evidence type="ECO:0000313" key="6">
    <source>
        <dbReference type="Proteomes" id="UP000467193"/>
    </source>
</evidence>
<dbReference type="InterPro" id="IPR001296">
    <property type="entry name" value="Glyco_trans_1"/>
</dbReference>
<accession>A0A7I7QNK0</accession>
<evidence type="ECO:0000256" key="2">
    <source>
        <dbReference type="ARBA" id="ARBA00022679"/>
    </source>
</evidence>
<keyword evidence="2 5" id="KW-0808">Transferase</keyword>
<dbReference type="Pfam" id="PF13579">
    <property type="entry name" value="Glyco_trans_4_4"/>
    <property type="match status" value="1"/>
</dbReference>
<protein>
    <submittedName>
        <fullName evidence="5">Glycosyl transferase</fullName>
    </submittedName>
</protein>
<proteinExistence type="predicted"/>
<evidence type="ECO:0000313" key="5">
    <source>
        <dbReference type="EMBL" id="BBY27979.1"/>
    </source>
</evidence>
<dbReference type="KEGG" id="msei:MSEDJ_20750"/>